<evidence type="ECO:0000256" key="1">
    <source>
        <dbReference type="SAM" id="Phobius"/>
    </source>
</evidence>
<keyword evidence="1" id="KW-0812">Transmembrane</keyword>
<dbReference type="EMBL" id="AP028679">
    <property type="protein sequence ID" value="BEQ15367.1"/>
    <property type="molecule type" value="Genomic_DNA"/>
</dbReference>
<proteinExistence type="predicted"/>
<dbReference type="AlphaFoldDB" id="A0AAU9EFU5"/>
<sequence>MLGIASPELALAYVLCIAASVLCIIYGIVKWNDSGPLSEELRDLDQWAPESEDK</sequence>
<dbReference type="NCBIfam" id="NF045580">
    <property type="entry name" value="symport_access"/>
    <property type="match status" value="1"/>
</dbReference>
<organism evidence="2 3">
    <name type="scientific">Desulfoferula mesophila</name>
    <dbReference type="NCBI Taxonomy" id="3058419"/>
    <lineage>
        <taxon>Bacteria</taxon>
        <taxon>Pseudomonadati</taxon>
        <taxon>Thermodesulfobacteriota</taxon>
        <taxon>Desulfarculia</taxon>
        <taxon>Desulfarculales</taxon>
        <taxon>Desulfarculaceae</taxon>
        <taxon>Desulfoferula</taxon>
    </lineage>
</organism>
<protein>
    <submittedName>
        <fullName evidence="2">Uncharacterized protein</fullName>
    </submittedName>
</protein>
<gene>
    <name evidence="2" type="ORF">FAK_24330</name>
</gene>
<evidence type="ECO:0000313" key="3">
    <source>
        <dbReference type="Proteomes" id="UP001366166"/>
    </source>
</evidence>
<dbReference type="Proteomes" id="UP001366166">
    <property type="component" value="Chromosome"/>
</dbReference>
<name>A0AAU9EFU5_9BACT</name>
<accession>A0AAU9EFU5</accession>
<keyword evidence="3" id="KW-1185">Reference proteome</keyword>
<keyword evidence="1" id="KW-0472">Membrane</keyword>
<feature type="transmembrane region" description="Helical" evidence="1">
    <location>
        <begin position="9"/>
        <end position="29"/>
    </location>
</feature>
<evidence type="ECO:0000313" key="2">
    <source>
        <dbReference type="EMBL" id="BEQ15367.1"/>
    </source>
</evidence>
<dbReference type="RefSeq" id="WP_338599667.1">
    <property type="nucleotide sequence ID" value="NZ_AP028679.1"/>
</dbReference>
<dbReference type="KEGG" id="dmp:FAK_24330"/>
<dbReference type="InterPro" id="IPR054615">
    <property type="entry name" value="Symport_access"/>
</dbReference>
<keyword evidence="1" id="KW-1133">Transmembrane helix</keyword>
<reference evidence="3" key="1">
    <citation type="journal article" date="2023" name="Arch. Microbiol.">
        <title>Desulfoferula mesophilus gen. nov. sp. nov., a mesophilic sulfate-reducing bacterium isolated from a brackish lake sediment.</title>
        <authorList>
            <person name="Watanabe T."/>
            <person name="Yabe T."/>
            <person name="Tsuji J.M."/>
            <person name="Fukui M."/>
        </authorList>
    </citation>
    <scope>NUCLEOTIDE SEQUENCE [LARGE SCALE GENOMIC DNA]</scope>
    <source>
        <strain evidence="3">12FAK</strain>
    </source>
</reference>